<proteinExistence type="predicted"/>
<protein>
    <submittedName>
        <fullName evidence="1">Methyltransferase</fullName>
    </submittedName>
</protein>
<dbReference type="OrthoDB" id="9791944at2"/>
<evidence type="ECO:0000313" key="1">
    <source>
        <dbReference type="EMBL" id="RUO59251.1"/>
    </source>
</evidence>
<comment type="caution">
    <text evidence="1">The sequence shown here is derived from an EMBL/GenBank/DDBJ whole genome shotgun (WGS) entry which is preliminary data.</text>
</comment>
<gene>
    <name evidence="1" type="ORF">CWI76_09475</name>
</gene>
<dbReference type="Gene3D" id="3.40.50.150">
    <property type="entry name" value="Vaccinia Virus protein VP39"/>
    <property type="match status" value="1"/>
</dbReference>
<accession>A0A432YE74</accession>
<evidence type="ECO:0000313" key="2">
    <source>
        <dbReference type="Proteomes" id="UP000288127"/>
    </source>
</evidence>
<dbReference type="AlphaFoldDB" id="A0A432YE74"/>
<name>A0A432YE74_9GAMM</name>
<organism evidence="1 2">
    <name type="scientific">Pseudidiomarina marina</name>
    <dbReference type="NCBI Taxonomy" id="502366"/>
    <lineage>
        <taxon>Bacteria</taxon>
        <taxon>Pseudomonadati</taxon>
        <taxon>Pseudomonadota</taxon>
        <taxon>Gammaproteobacteria</taxon>
        <taxon>Alteromonadales</taxon>
        <taxon>Idiomarinaceae</taxon>
        <taxon>Pseudidiomarina</taxon>
    </lineage>
</organism>
<dbReference type="EMBL" id="PIPZ01000003">
    <property type="protein sequence ID" value="RUO59251.1"/>
    <property type="molecule type" value="Genomic_DNA"/>
</dbReference>
<dbReference type="GO" id="GO:0032259">
    <property type="term" value="P:methylation"/>
    <property type="evidence" value="ECO:0007669"/>
    <property type="project" value="UniProtKB-KW"/>
</dbReference>
<sequence length="226" mass="26078">MPECPLCADSATALLYTQQRGPLAQREYYLCPTCALIHVPATFQLDSENEKRIYDLHRNNPNDVHYRQFLKRLFDPMCDRLPIGTCGLDFGSGPGPTLSLMFDEVGRPCTTYDIYYEHKPERLKRTYDFVTCTEVIEHVAAPLHVFHQLLDCLQPGGYLGIMTQRWTSVDRFAGWGYRNDPTHIAFFHESTFQYLATKFALELTIYPRDVVIFRKSQVAIGKERIA</sequence>
<keyword evidence="1" id="KW-0808">Transferase</keyword>
<keyword evidence="2" id="KW-1185">Reference proteome</keyword>
<reference evidence="2" key="1">
    <citation type="journal article" date="2018" name="Front. Microbiol.">
        <title>Genome-Based Analysis Reveals the Taxonomy and Diversity of the Family Idiomarinaceae.</title>
        <authorList>
            <person name="Liu Y."/>
            <person name="Lai Q."/>
            <person name="Shao Z."/>
        </authorList>
    </citation>
    <scope>NUCLEOTIDE SEQUENCE [LARGE SCALE GENOMIC DNA]</scope>
    <source>
        <strain evidence="2">PIM1</strain>
    </source>
</reference>
<keyword evidence="1" id="KW-0489">Methyltransferase</keyword>
<dbReference type="Pfam" id="PF13489">
    <property type="entry name" value="Methyltransf_23"/>
    <property type="match status" value="1"/>
</dbReference>
<dbReference type="SUPFAM" id="SSF53335">
    <property type="entry name" value="S-adenosyl-L-methionine-dependent methyltransferases"/>
    <property type="match status" value="1"/>
</dbReference>
<dbReference type="GO" id="GO:0008168">
    <property type="term" value="F:methyltransferase activity"/>
    <property type="evidence" value="ECO:0007669"/>
    <property type="project" value="UniProtKB-KW"/>
</dbReference>
<dbReference type="InterPro" id="IPR029063">
    <property type="entry name" value="SAM-dependent_MTases_sf"/>
</dbReference>
<dbReference type="RefSeq" id="WP_126760099.1">
    <property type="nucleotide sequence ID" value="NZ_PIPZ01000003.1"/>
</dbReference>
<dbReference type="Proteomes" id="UP000288127">
    <property type="component" value="Unassembled WGS sequence"/>
</dbReference>